<dbReference type="InterPro" id="IPR017738">
    <property type="entry name" value="T6SS-assoc_VCA0118"/>
</dbReference>
<sequence length="225" mass="25976">MARFFKHKIVHIWTLLSIALVFNIANFSYAQSDNEEKLSLLTQCAKEESALTRLECYDNVLRSNMAISVIDNQPKHSQIWQWIVDQESQRLENNTDFIINDYESNERVLLTTPAIGHMPPRPILAFSCVDKITRMQIVLFKPMNYKNTKIKLVTNNNVIDTNWFIRDGGFIFESSRGLLGIEQIKKILSSNSLTLTSDEPMLNGLVFNLNNLDVSIKPLRKTCHW</sequence>
<dbReference type="Proteomes" id="UP000247838">
    <property type="component" value="Unassembled WGS sequence"/>
</dbReference>
<gene>
    <name evidence="1" type="primary">tagO</name>
    <name evidence="1" type="ORF">DKK76_09290</name>
</gene>
<dbReference type="RefSeq" id="WP_110444025.1">
    <property type="nucleotide sequence ID" value="NZ_QGLM01000018.1"/>
</dbReference>
<dbReference type="NCBIfam" id="TIGR03360">
    <property type="entry name" value="VI_minor_1"/>
    <property type="match status" value="1"/>
</dbReference>
<dbReference type="AlphaFoldDB" id="A0A318MP95"/>
<dbReference type="Pfam" id="PF11319">
    <property type="entry name" value="VasI"/>
    <property type="match status" value="1"/>
</dbReference>
<protein>
    <submittedName>
        <fullName evidence="1">Type VI secretion system-associated protein TagO</fullName>
    </submittedName>
</protein>
<evidence type="ECO:0000313" key="2">
    <source>
        <dbReference type="Proteomes" id="UP000247838"/>
    </source>
</evidence>
<evidence type="ECO:0000313" key="1">
    <source>
        <dbReference type="EMBL" id="PXY94645.1"/>
    </source>
</evidence>
<dbReference type="EMBL" id="QGLM01000018">
    <property type="protein sequence ID" value="PXY94645.1"/>
    <property type="molecule type" value="Genomic_DNA"/>
</dbReference>
<comment type="caution">
    <text evidence="1">The sequence shown here is derived from an EMBL/GenBank/DDBJ whole genome shotgun (WGS) entry which is preliminary data.</text>
</comment>
<name>A0A318MP95_FRIPE</name>
<organism evidence="1 2">
    <name type="scientific">Frischella perrara</name>
    <dbReference type="NCBI Taxonomy" id="1267021"/>
    <lineage>
        <taxon>Bacteria</taxon>
        <taxon>Pseudomonadati</taxon>
        <taxon>Pseudomonadota</taxon>
        <taxon>Gammaproteobacteria</taxon>
        <taxon>Orbales</taxon>
        <taxon>Orbaceae</taxon>
        <taxon>Frischella</taxon>
    </lineage>
</organism>
<reference evidence="1 2" key="1">
    <citation type="submission" date="2018-05" db="EMBL/GenBank/DDBJ databases">
        <title>Reference genomes for bee gut microbiota database.</title>
        <authorList>
            <person name="Ellegaard K.M."/>
        </authorList>
    </citation>
    <scope>NUCLEOTIDE SEQUENCE [LARGE SCALE GENOMIC DNA]</scope>
    <source>
        <strain evidence="1 2">ESL0167</strain>
    </source>
</reference>
<accession>A0A318MP95</accession>
<proteinExistence type="predicted"/>